<proteinExistence type="predicted"/>
<dbReference type="Pfam" id="PF07591">
    <property type="entry name" value="PT-HINT"/>
    <property type="match status" value="1"/>
</dbReference>
<keyword evidence="1" id="KW-1133">Transmembrane helix</keyword>
<accession>A0A9N7PLM6</accession>
<keyword evidence="1" id="KW-0812">Transmembrane</keyword>
<dbReference type="EMBL" id="CP099799">
    <property type="protein sequence ID" value="USS00586.1"/>
    <property type="molecule type" value="Genomic_DNA"/>
</dbReference>
<evidence type="ECO:0000259" key="2">
    <source>
        <dbReference type="SMART" id="SM00306"/>
    </source>
</evidence>
<feature type="domain" description="Hint" evidence="2">
    <location>
        <begin position="1564"/>
        <end position="1658"/>
    </location>
</feature>
<dbReference type="Pfam" id="PF01471">
    <property type="entry name" value="PG_binding_1"/>
    <property type="match status" value="4"/>
</dbReference>
<dbReference type="SUPFAM" id="SSF47090">
    <property type="entry name" value="PGBD-like"/>
    <property type="match status" value="4"/>
</dbReference>
<dbReference type="InterPro" id="IPR039564">
    <property type="entry name" value="Peptidase_C39-like"/>
</dbReference>
<organism evidence="3 5">
    <name type="scientific">Clostridium septicum</name>
    <dbReference type="NCBI Taxonomy" id="1504"/>
    <lineage>
        <taxon>Bacteria</taxon>
        <taxon>Bacillati</taxon>
        <taxon>Bacillota</taxon>
        <taxon>Clostridia</taxon>
        <taxon>Eubacteriales</taxon>
        <taxon>Clostridiaceae</taxon>
        <taxon>Clostridium</taxon>
    </lineage>
</organism>
<keyword evidence="1" id="KW-0472">Membrane</keyword>
<evidence type="ECO:0000313" key="4">
    <source>
        <dbReference type="EMBL" id="USS00586.1"/>
    </source>
</evidence>
<dbReference type="InterPro" id="IPR036366">
    <property type="entry name" value="PGBDSf"/>
</dbReference>
<dbReference type="InterPro" id="IPR030934">
    <property type="entry name" value="Intein_C"/>
</dbReference>
<dbReference type="Proteomes" id="UP000280586">
    <property type="component" value="Chromosome"/>
</dbReference>
<reference evidence="4" key="2">
    <citation type="submission" date="2022-06" db="EMBL/GenBank/DDBJ databases">
        <authorList>
            <person name="Holder M.E."/>
            <person name="Ajami N.J."/>
            <person name="Petrosino J.F."/>
        </authorList>
    </citation>
    <scope>NUCLEOTIDE SEQUENCE</scope>
    <source>
        <strain evidence="4">RMA 8861</strain>
    </source>
</reference>
<dbReference type="InterPro" id="IPR003587">
    <property type="entry name" value="Hint_dom_N"/>
</dbReference>
<dbReference type="EMBL" id="CP023671">
    <property type="protein sequence ID" value="AYE34007.1"/>
    <property type="molecule type" value="Genomic_DNA"/>
</dbReference>
<evidence type="ECO:0000313" key="6">
    <source>
        <dbReference type="Proteomes" id="UP001055437"/>
    </source>
</evidence>
<feature type="transmembrane region" description="Helical" evidence="1">
    <location>
        <begin position="12"/>
        <end position="32"/>
    </location>
</feature>
<gene>
    <name evidence="3" type="ORF">CP523_05765</name>
    <name evidence="4" type="ORF">NH397_14040</name>
</gene>
<dbReference type="Gene3D" id="2.170.16.10">
    <property type="entry name" value="Hedgehog/Intein (Hint) domain"/>
    <property type="match status" value="1"/>
</dbReference>
<evidence type="ECO:0000313" key="3">
    <source>
        <dbReference type="EMBL" id="AYE34007.1"/>
    </source>
</evidence>
<dbReference type="InterPro" id="IPR006141">
    <property type="entry name" value="Intein_N"/>
</dbReference>
<dbReference type="InterPro" id="IPR002477">
    <property type="entry name" value="Peptidoglycan-bd-like"/>
</dbReference>
<dbReference type="GeneID" id="303560178"/>
<dbReference type="Pfam" id="PF13529">
    <property type="entry name" value="Peptidase_C39_2"/>
    <property type="match status" value="1"/>
</dbReference>
<dbReference type="InterPro" id="IPR036365">
    <property type="entry name" value="PGBD-like_sf"/>
</dbReference>
<dbReference type="Gene3D" id="1.10.101.10">
    <property type="entry name" value="PGBD-like superfamily/PGBD"/>
    <property type="match status" value="4"/>
</dbReference>
<dbReference type="KEGG" id="csep:CP523_05765"/>
<dbReference type="PROSITE" id="PS50817">
    <property type="entry name" value="INTEIN_N_TER"/>
    <property type="match status" value="1"/>
</dbReference>
<dbReference type="Gene3D" id="2.60.40.1080">
    <property type="match status" value="1"/>
</dbReference>
<dbReference type="GO" id="GO:0016539">
    <property type="term" value="P:intein-mediated protein splicing"/>
    <property type="evidence" value="ECO:0007669"/>
    <property type="project" value="InterPro"/>
</dbReference>
<dbReference type="SUPFAM" id="SSF51294">
    <property type="entry name" value="Hedgehog/intein (Hint) domain"/>
    <property type="match status" value="1"/>
</dbReference>
<name>A0A9N7PLM6_CLOSE</name>
<protein>
    <submittedName>
        <fullName evidence="4">Peptidoglycan-binding protein</fullName>
    </submittedName>
</protein>
<reference evidence="3 5" key="1">
    <citation type="submission" date="2017-09" db="EMBL/GenBank/DDBJ databases">
        <authorList>
            <person name="Thomas P."/>
            <person name="Seyboldt C."/>
        </authorList>
    </citation>
    <scope>NUCLEOTIDE SEQUENCE [LARGE SCALE GENOMIC DNA]</scope>
    <source>
        <strain evidence="3 5">DSM 7534</strain>
    </source>
</reference>
<dbReference type="InterPro" id="IPR036844">
    <property type="entry name" value="Hint_dom_sf"/>
</dbReference>
<evidence type="ECO:0000313" key="5">
    <source>
        <dbReference type="Proteomes" id="UP000280586"/>
    </source>
</evidence>
<dbReference type="PROSITE" id="PS50818">
    <property type="entry name" value="INTEIN_C_TER"/>
    <property type="match status" value="1"/>
</dbReference>
<keyword evidence="6" id="KW-1185">Reference proteome</keyword>
<dbReference type="CDD" id="cd00081">
    <property type="entry name" value="Hint"/>
    <property type="match status" value="1"/>
</dbReference>
<dbReference type="RefSeq" id="WP_120140659.1">
    <property type="nucleotide sequence ID" value="NZ_CP023671.1"/>
</dbReference>
<sequence>MRFEGKKCKIIAIIITIIMIVIISDNSLFNLAKRLQVKNIYIETNRDKLPVNTEINLSTIVEYKDGSTEIAKNVQYLSSDNNVISVKDGVIKSENEGEVILSTNYLGKEASRTLKVTSTEDLKKDLNRNYNVTFEWIKEDNKVRFWWSGAPELKRYTVLKKSGDEDFKEVVSKREGTEYIDEIKDSSINYTYKIFLTSEFGLSYQLKEVTVTSEDDSNLSGPSEYKPIDIENNDSQYEDYSIKKEGEVKKRKDFSNGMVVNLNEEFSIKNNQINIPLKLKYSYEEENNVNEDNIRIFMKDEEGKLIISNSKVNIDKENKTIEFQVESQGIYVIKDIKDDNKKIREIKAEKSEEETAKEYLAKRDTSFIYCIVDGVFEVKEDYIKNTNGQAKIEYTIEDKNTNEKDLEVFRVLEDKKLLLQEKTNVDINKKEIDLEIKSAGLYVIREKSKVKDQIFKINNNNNKEKKKVEISNYDIALSGIFGYDDTEITEEDVEKYKKNIPDGQGIFILEKDRDNLLKLINESTNCKYDVDEKGFLKKIDKENLNKDKSETYSKIIDDLINSNKKIIVSLDNSWLFYNKESEKLQKSNVIQNKGLNIRKNNEEQLIILGKESNNEEDNKAIVLFHELFHATRTISEESRDSEEKLAIDNENIVRKELKLKERNNNYEDSEDIVNLYNIIFTYDQDIEVGASGPEVVELQRNLIKLGFTLGGYGATGVYGPYTVAAINAIQESMGYDVVGRYGPKTRKLVNYMIVNMSYDGNYFQKAKFLVTYKKYILQSNSITSIEDLDEGNTGDRVIKLQEKLLTLGFDLGGYGATGYFGTCTKNALEAIQKYKGYDIVGRYGPKTRATIEELLKEVNKYGYYYGKSEIMNSYMEIITNKELDPGDSGEPVRQLQLKLISLGFDLGGYGATGYFGTYTVVALKAIQKHSGLDTVGRFGPGTREALKKLIASKSMRQCLELQRLNKEMFLEVELDPGEEGPCVIALQEALVKLGFDLGGWGATGYFGEYTSAALNAIQEHYGLGVVGRYGPKTRVKLKELLNKLDSHNNYSDKGKLLERYNKYKKIVDGYDETINVNGKYNGRISYYDQEDSRWRYIPYGSDGDNIGNAGCGVTAMAIVESTMKRNGVNPIELANYSLNNGFCYNGTSRNFFVNVSTEDKYSLNCMRLQPSEIQTVKSLLSDGRHMAIAIMGPGHFTKCGHYIVLSGIETIDGKNYFDVVDPHRVNSNYSNDKNMIDSNKNDGFVKAAANIFTRECQEYWVFSLDGAATHKNSITNEKDQLIENKINLERLGYGRLRNSKGEITSEWDKQFNDAVNQFIADFGLKEKYDELGGNKKTQIYVWISQAVNGQISKIQADTGSQGTNNKTHKEVITLESIRKNYYLGIGDALVGATKDIFEFVSHPIDGVVGAAKGILFLNKVRSNPSCEEALILDKIIVDAVENFIDSNLNEKARLLGRVVGEIVIIVATDGVAKSIMGYLPEIANKIKNGERVEKIVDSIRGAKGAAEAVSKIRTCIKTKMESIFEYVRETSDLGDVIRCKTVDGFEVNLAKSELTDVERKCLTDGCFTGDTLVMTKAGLKRIDSIQDGELVLSKDTKTGQVDYKSVLYVYRKSTTNFINLTVAGKLIETTPTHLFMLEDGNWRSAENLKAGDRIVTANGEIKTVDSVEEKHYNEARRIFNLNVDKFHTYFVGSDKLLVHNDCSEEISSVVNGTLKFTNNSWQSTAGLIYELGSREGNRVLHVLEHIKVNPNKPLHTVFNVGKDKVLGIIDEAWSMRAKVTPVLQNNGNQVFDIPMGKVIGTDGETTIRIVVENGTSKIVTSFPVK</sequence>
<dbReference type="Proteomes" id="UP001055437">
    <property type="component" value="Chromosome"/>
</dbReference>
<evidence type="ECO:0000256" key="1">
    <source>
        <dbReference type="SAM" id="Phobius"/>
    </source>
</evidence>
<dbReference type="SMART" id="SM00306">
    <property type="entry name" value="HintN"/>
    <property type="match status" value="1"/>
</dbReference>